<dbReference type="HOGENOM" id="CLU_039096_0_0_1"/>
<dbReference type="STRING" id="1043003.A0A074W632"/>
<reference evidence="1 2" key="1">
    <citation type="journal article" date="2014" name="BMC Genomics">
        <title>Genome sequencing of four Aureobasidium pullulans varieties: biotechnological potential, stress tolerance, and description of new species.</title>
        <authorList>
            <person name="Gostin Ar C."/>
            <person name="Ohm R.A."/>
            <person name="Kogej T."/>
            <person name="Sonjak S."/>
            <person name="Turk M."/>
            <person name="Zajc J."/>
            <person name="Zalar P."/>
            <person name="Grube M."/>
            <person name="Sun H."/>
            <person name="Han J."/>
            <person name="Sharma A."/>
            <person name="Chiniquy J."/>
            <person name="Ngan C.Y."/>
            <person name="Lipzen A."/>
            <person name="Barry K."/>
            <person name="Grigoriev I.V."/>
            <person name="Gunde-Cimerman N."/>
        </authorList>
    </citation>
    <scope>NUCLEOTIDE SEQUENCE [LARGE SCALE GENOMIC DNA]</scope>
    <source>
        <strain evidence="1 2">CBS 110374</strain>
    </source>
</reference>
<keyword evidence="2" id="KW-1185">Reference proteome</keyword>
<dbReference type="Proteomes" id="UP000030672">
    <property type="component" value="Unassembled WGS sequence"/>
</dbReference>
<sequence>MTDVPEHMKDFVTAMQQVYQFPMTVDDKLDWKPPPMKDGHRGRYLWTDAFGVLNFITLFKETKQPHFLALAAILVETVHDILGRTRDLSARLPGASDQSPLSGGLRIGKNEALGADGDGQYHHYLTLWMFALNRLSIATGQMSYNDQALSLAKAIHPAFVYQRDALHPRVVWKMSMDLSRPHSRGEGNLDPINGLVTYRLLQQTSRNPRILQGEIEDYQKVVDTKWKAYTSSDTLDLGMALWAAHWYSDQDEWSKGLADAALRDMRVVFHETHYLDVPIAQRLAFREFGTCLGIGVYPTHDLKPIAGQIVADWKKADRVPVPTSNAGLESLEPIDLVMYAAASCPGAFQRDYLN</sequence>
<evidence type="ECO:0000313" key="1">
    <source>
        <dbReference type="EMBL" id="KEQ65367.1"/>
    </source>
</evidence>
<accession>A0A074W632</accession>
<dbReference type="GeneID" id="63919374"/>
<evidence type="ECO:0000313" key="2">
    <source>
        <dbReference type="Proteomes" id="UP000030672"/>
    </source>
</evidence>
<organism evidence="1 2">
    <name type="scientific">Aureobasidium melanogenum (strain CBS 110374)</name>
    <name type="common">Aureobasidium pullulans var. melanogenum</name>
    <dbReference type="NCBI Taxonomy" id="1043003"/>
    <lineage>
        <taxon>Eukaryota</taxon>
        <taxon>Fungi</taxon>
        <taxon>Dikarya</taxon>
        <taxon>Ascomycota</taxon>
        <taxon>Pezizomycotina</taxon>
        <taxon>Dothideomycetes</taxon>
        <taxon>Dothideomycetidae</taxon>
        <taxon>Dothideales</taxon>
        <taxon>Saccotheciaceae</taxon>
        <taxon>Aureobasidium</taxon>
    </lineage>
</organism>
<protein>
    <recommendedName>
        <fullName evidence="3">Six-hairpin glycosidase</fullName>
    </recommendedName>
</protein>
<dbReference type="EMBL" id="KL584827">
    <property type="protein sequence ID" value="KEQ65367.1"/>
    <property type="molecule type" value="Genomic_DNA"/>
</dbReference>
<gene>
    <name evidence="1" type="ORF">M437DRAFT_73296</name>
</gene>
<dbReference type="RefSeq" id="XP_040882390.1">
    <property type="nucleotide sequence ID" value="XM_041026001.1"/>
</dbReference>
<evidence type="ECO:0008006" key="3">
    <source>
        <dbReference type="Google" id="ProtNLM"/>
    </source>
</evidence>
<name>A0A074W632_AURM1</name>
<dbReference type="AlphaFoldDB" id="A0A074W632"/>
<proteinExistence type="predicted"/>